<evidence type="ECO:0000256" key="1">
    <source>
        <dbReference type="ARBA" id="ARBA00022801"/>
    </source>
</evidence>
<comment type="caution">
    <text evidence="3">The sequence shown here is derived from an EMBL/GenBank/DDBJ whole genome shotgun (WGS) entry which is preliminary data.</text>
</comment>
<dbReference type="EMBL" id="ASRH01000012">
    <property type="protein sequence ID" value="EWG06616.1"/>
    <property type="molecule type" value="Genomic_DNA"/>
</dbReference>
<feature type="domain" description="Peptidase S9 prolyl oligopeptidase catalytic" evidence="2">
    <location>
        <begin position="370"/>
        <end position="579"/>
    </location>
</feature>
<keyword evidence="1" id="KW-0378">Hydrolase</keyword>
<dbReference type="PANTHER" id="PTHR42776">
    <property type="entry name" value="SERINE PEPTIDASE S9 FAMILY MEMBER"/>
    <property type="match status" value="1"/>
</dbReference>
<dbReference type="GO" id="GO:0006508">
    <property type="term" value="P:proteolysis"/>
    <property type="evidence" value="ECO:0007669"/>
    <property type="project" value="InterPro"/>
</dbReference>
<evidence type="ECO:0000259" key="2">
    <source>
        <dbReference type="Pfam" id="PF00326"/>
    </source>
</evidence>
<sequence length="579" mass="64533">MTPEEAYSLKLVSYVKLSERGLLHVETEIVKDKYKNYFFLNRQKIGDGALPQLHGDLLYYVQGEKAKALFEQREFGKPAKLLSLGKVVKYALHRKGILIVGEEKADEKAPFYAVNVKHKFDGRGLLRSRTSLFLFTEGKVRKVVGGSDFDVTDVATNGERVVVAVNKGDVGLDDVYEVDLENGELKKLTEGEGKVTAVAMNEKGEVAFLGHRKGVSPWAVQEVFFPEQGKSVLCGKYCGSSVIADLFDSPSANLVFEKDVVVTLGQEGGSVNVYMVSDGKAEKLTELKGVVRGFDYRRGKLAYFYTTTEKPSILHYDGVDYDLNPGIRGIPPVEVVSEVEGWAIITGQENPTILFVHGGPHGAYGNAYYVEFQFFAKNGYNVIYCNPTGSQGYGEEFARGVVGDWGGKDFKEIMDFVKEVKEKFGLKGKFGVTGGSYGGFMTNWIVTKTDFFSAAISERSISNLVSMCGTSDIGFWFNAVEAGVKDPWSVEGMEKLMRMSPIYYVKQVKTPVMLIHGEQDYRCPIEQAEQFFTALKLNGVATALVRYQGDGHEHARKGNPRNMRDRLKVKEEWFDKYLK</sequence>
<protein>
    <submittedName>
        <fullName evidence="3">Acylamino acid-releasing enzyme</fullName>
    </submittedName>
</protein>
<dbReference type="InterPro" id="IPR001375">
    <property type="entry name" value="Peptidase_S9_cat"/>
</dbReference>
<gene>
    <name evidence="3" type="ORF">ASUL_08609</name>
</gene>
<dbReference type="PATRIC" id="fig|1326980.6.peg.1717"/>
<dbReference type="GO" id="GO:0004252">
    <property type="term" value="F:serine-type endopeptidase activity"/>
    <property type="evidence" value="ECO:0007669"/>
    <property type="project" value="TreeGrafter"/>
</dbReference>
<organism evidence="3 4">
    <name type="scientific">Candidatus Aramenus sulfurataquae</name>
    <dbReference type="NCBI Taxonomy" id="1326980"/>
    <lineage>
        <taxon>Archaea</taxon>
        <taxon>Thermoproteota</taxon>
        <taxon>Thermoprotei</taxon>
        <taxon>Sulfolobales</taxon>
        <taxon>Sulfolobaceae</taxon>
        <taxon>Candidatus Aramenus</taxon>
    </lineage>
</organism>
<dbReference type="PANTHER" id="PTHR42776:SF4">
    <property type="entry name" value="ACYLAMINO-ACID-RELEASING ENZYME"/>
    <property type="match status" value="1"/>
</dbReference>
<dbReference type="Pfam" id="PF00326">
    <property type="entry name" value="Peptidase_S9"/>
    <property type="match status" value="1"/>
</dbReference>
<keyword evidence="4" id="KW-1185">Reference proteome</keyword>
<proteinExistence type="predicted"/>
<dbReference type="SUPFAM" id="SSF53474">
    <property type="entry name" value="alpha/beta-Hydrolases"/>
    <property type="match status" value="1"/>
</dbReference>
<evidence type="ECO:0000313" key="4">
    <source>
        <dbReference type="Proteomes" id="UP000054284"/>
    </source>
</evidence>
<reference evidence="3 4" key="1">
    <citation type="journal article" date="2014" name="Genome Announc.">
        <title>Draft Genome Sequence of the Sulfolobales Archaeon AZ1, Obtained through Metagenomic Analysis of a Mexican Hot Spring.</title>
        <authorList>
            <person name="Servin-Garciduenas L.E."/>
            <person name="Martinez-Romero E."/>
        </authorList>
    </citation>
    <scope>NUCLEOTIDE SEQUENCE [LARGE SCALE GENOMIC DNA]</scope>
    <source>
        <strain evidence="3">AZ1-illumnia</strain>
    </source>
</reference>
<dbReference type="SUPFAM" id="SSF69322">
    <property type="entry name" value="Tricorn protease domain 2"/>
    <property type="match status" value="1"/>
</dbReference>
<dbReference type="InterPro" id="IPR029058">
    <property type="entry name" value="AB_hydrolase_fold"/>
</dbReference>
<dbReference type="AlphaFoldDB" id="W7KTT7"/>
<dbReference type="Proteomes" id="UP000054284">
    <property type="component" value="Unassembled WGS sequence"/>
</dbReference>
<name>W7KTT7_9CREN</name>
<dbReference type="Gene3D" id="3.40.50.1820">
    <property type="entry name" value="alpha/beta hydrolase"/>
    <property type="match status" value="1"/>
</dbReference>
<accession>W7KTT7</accession>
<evidence type="ECO:0000313" key="3">
    <source>
        <dbReference type="EMBL" id="EWG06616.1"/>
    </source>
</evidence>